<sequence>MTERNMAFIGLGGMGGAMAARLLDREYMLTVYNRSPEKAEPLTAAGARAAGSPSAAVAGLRTVLLSLADEAAVESLLFGEGRIAKSLPRGATVIDTSTVSPDYARDAACRLDAHGLRRVEACVVGNPMHARKGELRVFTAGRPEDSEAVRPVLEALGRQVLHVGAPGTAATLKLSLNLLLGTQLAALAEAVTLGARAGIDREELIDLIGGSGFSSPVMSFRCPAMRDRRYVPASFRLRLMAKDLRLSLGEGRALGAELPVTARALEQFEAAAAAGLGDLDAAAVLALHEGGGDARERAGAS</sequence>
<name>A0ABQ7FGJ2_9ACTN</name>
<dbReference type="InterPro" id="IPR029154">
    <property type="entry name" value="HIBADH-like_NADP-bd"/>
</dbReference>
<dbReference type="InterPro" id="IPR002204">
    <property type="entry name" value="3-OH-isobutyrate_DH-rel_CS"/>
</dbReference>
<evidence type="ECO:0000259" key="4">
    <source>
        <dbReference type="Pfam" id="PF03446"/>
    </source>
</evidence>
<dbReference type="SUPFAM" id="SSF51735">
    <property type="entry name" value="NAD(P)-binding Rossmann-fold domains"/>
    <property type="match status" value="1"/>
</dbReference>
<evidence type="ECO:0000256" key="1">
    <source>
        <dbReference type="ARBA" id="ARBA00009080"/>
    </source>
</evidence>
<evidence type="ECO:0000256" key="3">
    <source>
        <dbReference type="ARBA" id="ARBA00023027"/>
    </source>
</evidence>
<reference evidence="6 7" key="1">
    <citation type="submission" date="2019-10" db="EMBL/GenBank/DDBJ databases">
        <title>Streptomyces tenebrisbrunneis sp.nov., an endogenous actinomycete isolated from of Lycium ruthenicum.</title>
        <authorList>
            <person name="Ma L."/>
        </authorList>
    </citation>
    <scope>NUCLEOTIDE SEQUENCE [LARGE SCALE GENOMIC DNA]</scope>
    <source>
        <strain evidence="6 7">TRM 66187</strain>
    </source>
</reference>
<evidence type="ECO:0000313" key="7">
    <source>
        <dbReference type="Proteomes" id="UP000621266"/>
    </source>
</evidence>
<comment type="similarity">
    <text evidence="1">Belongs to the HIBADH-related family.</text>
</comment>
<keyword evidence="3" id="KW-0520">NAD</keyword>
<dbReference type="EMBL" id="WHPN01000314">
    <property type="protein sequence ID" value="KAF4407474.1"/>
    <property type="molecule type" value="Genomic_DNA"/>
</dbReference>
<dbReference type="InterPro" id="IPR013328">
    <property type="entry name" value="6PGD_dom2"/>
</dbReference>
<organism evidence="6 7">
    <name type="scientific">Streptomyces lycii</name>
    <dbReference type="NCBI Taxonomy" id="2654337"/>
    <lineage>
        <taxon>Bacteria</taxon>
        <taxon>Bacillati</taxon>
        <taxon>Actinomycetota</taxon>
        <taxon>Actinomycetes</taxon>
        <taxon>Kitasatosporales</taxon>
        <taxon>Streptomycetaceae</taxon>
        <taxon>Streptomyces</taxon>
    </lineage>
</organism>
<dbReference type="PANTHER" id="PTHR43580:SF2">
    <property type="entry name" value="CYTOKINE-LIKE NUCLEAR FACTOR N-PAC"/>
    <property type="match status" value="1"/>
</dbReference>
<evidence type="ECO:0000256" key="2">
    <source>
        <dbReference type="ARBA" id="ARBA00023002"/>
    </source>
</evidence>
<dbReference type="InterPro" id="IPR051265">
    <property type="entry name" value="HIBADH-related_NP60_sf"/>
</dbReference>
<dbReference type="InterPro" id="IPR008927">
    <property type="entry name" value="6-PGluconate_DH-like_C_sf"/>
</dbReference>
<comment type="caution">
    <text evidence="6">The sequence shown here is derived from an EMBL/GenBank/DDBJ whole genome shotgun (WGS) entry which is preliminary data.</text>
</comment>
<evidence type="ECO:0000313" key="6">
    <source>
        <dbReference type="EMBL" id="KAF4407474.1"/>
    </source>
</evidence>
<dbReference type="InterPro" id="IPR015815">
    <property type="entry name" value="HIBADH-related"/>
</dbReference>
<feature type="domain" description="6-phosphogluconate dehydrogenase NADP-binding" evidence="4">
    <location>
        <begin position="6"/>
        <end position="164"/>
    </location>
</feature>
<dbReference type="InterPro" id="IPR036291">
    <property type="entry name" value="NAD(P)-bd_dom_sf"/>
</dbReference>
<accession>A0ABQ7FGJ2</accession>
<dbReference type="RefSeq" id="WP_156206716.1">
    <property type="nucleotide sequence ID" value="NZ_WHPN01000314.1"/>
</dbReference>
<dbReference type="Gene3D" id="3.40.50.720">
    <property type="entry name" value="NAD(P)-binding Rossmann-like Domain"/>
    <property type="match status" value="1"/>
</dbReference>
<dbReference type="PANTHER" id="PTHR43580">
    <property type="entry name" value="OXIDOREDUCTASE GLYR1-RELATED"/>
    <property type="match status" value="1"/>
</dbReference>
<proteinExistence type="inferred from homology"/>
<dbReference type="SUPFAM" id="SSF48179">
    <property type="entry name" value="6-phosphogluconate dehydrogenase C-terminal domain-like"/>
    <property type="match status" value="1"/>
</dbReference>
<dbReference type="PROSITE" id="PS00895">
    <property type="entry name" value="3_HYDROXYISOBUT_DH"/>
    <property type="match status" value="1"/>
</dbReference>
<evidence type="ECO:0000259" key="5">
    <source>
        <dbReference type="Pfam" id="PF14833"/>
    </source>
</evidence>
<dbReference type="Gene3D" id="1.10.1040.10">
    <property type="entry name" value="N-(1-d-carboxylethyl)-l-norvaline Dehydrogenase, domain 2"/>
    <property type="match status" value="1"/>
</dbReference>
<dbReference type="Pfam" id="PF14833">
    <property type="entry name" value="NAD_binding_11"/>
    <property type="match status" value="1"/>
</dbReference>
<protein>
    <submittedName>
        <fullName evidence="6">NAD(P)-dependent oxidoreductase</fullName>
    </submittedName>
</protein>
<gene>
    <name evidence="6" type="ORF">GCU69_19435</name>
</gene>
<keyword evidence="7" id="KW-1185">Reference proteome</keyword>
<dbReference type="InterPro" id="IPR006115">
    <property type="entry name" value="6PGDH_NADP-bd"/>
</dbReference>
<dbReference type="Pfam" id="PF03446">
    <property type="entry name" value="NAD_binding_2"/>
    <property type="match status" value="1"/>
</dbReference>
<keyword evidence="2" id="KW-0560">Oxidoreductase</keyword>
<feature type="domain" description="3-hydroxyisobutyrate dehydrogenase-like NAD-binding" evidence="5">
    <location>
        <begin position="167"/>
        <end position="286"/>
    </location>
</feature>
<dbReference type="Proteomes" id="UP000621266">
    <property type="component" value="Unassembled WGS sequence"/>
</dbReference>
<dbReference type="PIRSF" id="PIRSF000103">
    <property type="entry name" value="HIBADH"/>
    <property type="match status" value="1"/>
</dbReference>